<organism evidence="1 2">
    <name type="scientific">Succinivibrio dextrinosolvens</name>
    <dbReference type="NCBI Taxonomy" id="83771"/>
    <lineage>
        <taxon>Bacteria</taxon>
        <taxon>Pseudomonadati</taxon>
        <taxon>Pseudomonadota</taxon>
        <taxon>Gammaproteobacteria</taxon>
        <taxon>Aeromonadales</taxon>
        <taxon>Succinivibrionaceae</taxon>
        <taxon>Succinivibrio</taxon>
    </lineage>
</organism>
<name>A0A662ZEJ7_9GAMM</name>
<keyword evidence="2" id="KW-1185">Reference proteome</keyword>
<evidence type="ECO:0000313" key="2">
    <source>
        <dbReference type="Proteomes" id="UP000243374"/>
    </source>
</evidence>
<proteinExistence type="predicted"/>
<dbReference type="EMBL" id="FOSF01000047">
    <property type="protein sequence ID" value="SFK27170.1"/>
    <property type="molecule type" value="Genomic_DNA"/>
</dbReference>
<sequence length="87" mass="9873">MEIDEILLMCEDVACEAIDGCPSTTYSKLSNLLDKVISVFPLLDEEFPFIFKQILSSLVEFQTNNDLNRIADCVNFELTALISEHKK</sequence>
<dbReference type="OrthoDB" id="9894593at2"/>
<reference evidence="1 2" key="1">
    <citation type="submission" date="2016-10" db="EMBL/GenBank/DDBJ databases">
        <authorList>
            <person name="Varghese N."/>
            <person name="Submissions S."/>
        </authorList>
    </citation>
    <scope>NUCLEOTIDE SEQUENCE [LARGE SCALE GENOMIC DNA]</scope>
    <source>
        <strain evidence="1 2">22B</strain>
    </source>
</reference>
<dbReference type="AlphaFoldDB" id="A0A662ZEJ7"/>
<gene>
    <name evidence="1" type="ORF">SAMN04487865_10473</name>
</gene>
<accession>A0A662ZEJ7</accession>
<evidence type="ECO:0000313" key="1">
    <source>
        <dbReference type="EMBL" id="SFK27170.1"/>
    </source>
</evidence>
<protein>
    <submittedName>
        <fullName evidence="1">Uncharacterized protein</fullName>
    </submittedName>
</protein>
<dbReference type="RefSeq" id="WP_074841222.1">
    <property type="nucleotide sequence ID" value="NZ_CP047056.1"/>
</dbReference>
<dbReference type="Proteomes" id="UP000243374">
    <property type="component" value="Unassembled WGS sequence"/>
</dbReference>